<organism evidence="9 10">
    <name type="scientific">Nocardia terpenica</name>
    <dbReference type="NCBI Taxonomy" id="455432"/>
    <lineage>
        <taxon>Bacteria</taxon>
        <taxon>Bacillati</taxon>
        <taxon>Actinomycetota</taxon>
        <taxon>Actinomycetes</taxon>
        <taxon>Mycobacteriales</taxon>
        <taxon>Nocardiaceae</taxon>
        <taxon>Nocardia</taxon>
    </lineage>
</organism>
<feature type="domain" description="Catechol dioxygenase N-terminal" evidence="8">
    <location>
        <begin position="23"/>
        <end position="92"/>
    </location>
</feature>
<keyword evidence="3" id="KW-0479">Metal-binding</keyword>
<dbReference type="InterPro" id="IPR007535">
    <property type="entry name" value="Catechol_dOase_N"/>
</dbReference>
<evidence type="ECO:0000256" key="3">
    <source>
        <dbReference type="ARBA" id="ARBA00022723"/>
    </source>
</evidence>
<comment type="similarity">
    <text evidence="2">Belongs to the intradiol ring-cleavage dioxygenase family.</text>
</comment>
<evidence type="ECO:0000256" key="4">
    <source>
        <dbReference type="ARBA" id="ARBA00022964"/>
    </source>
</evidence>
<dbReference type="Pfam" id="PF04444">
    <property type="entry name" value="Dioxygenase_N"/>
    <property type="match status" value="1"/>
</dbReference>
<evidence type="ECO:0000313" key="9">
    <source>
        <dbReference type="EMBL" id="QIS22300.1"/>
    </source>
</evidence>
<evidence type="ECO:0000256" key="5">
    <source>
        <dbReference type="ARBA" id="ARBA00023002"/>
    </source>
</evidence>
<reference evidence="9 10" key="1">
    <citation type="journal article" date="2019" name="ACS Chem. Biol.">
        <title>Identification and Mobilization of a Cryptic Antibiotic Biosynthesis Gene Locus from a Human-Pathogenic Nocardia Isolate.</title>
        <authorList>
            <person name="Herisse M."/>
            <person name="Ishida K."/>
            <person name="Porter J.L."/>
            <person name="Howden B."/>
            <person name="Hertweck C."/>
            <person name="Stinear T.P."/>
            <person name="Pidot S.J."/>
        </authorList>
    </citation>
    <scope>NUCLEOTIDE SEQUENCE [LARGE SCALE GENOMIC DNA]</scope>
    <source>
        <strain evidence="9 10">AUSMDU00012715</strain>
    </source>
</reference>
<dbReference type="GO" id="GO:0018576">
    <property type="term" value="F:catechol 1,2-dioxygenase activity"/>
    <property type="evidence" value="ECO:0007669"/>
    <property type="project" value="InterPro"/>
</dbReference>
<dbReference type="InterPro" id="IPR000627">
    <property type="entry name" value="Intradiol_dOase_C"/>
</dbReference>
<dbReference type="AlphaFoldDB" id="A0A6G9ZA61"/>
<dbReference type="RefSeq" id="WP_167489734.1">
    <property type="nucleotide sequence ID" value="NZ_CP046173.1"/>
</dbReference>
<accession>A0A6G9ZA61</accession>
<dbReference type="PANTHER" id="PTHR33711:SF7">
    <property type="entry name" value="INTRADIOL RING-CLEAVAGE DIOXYGENASES DOMAIN-CONTAINING PROTEIN-RELATED"/>
    <property type="match status" value="1"/>
</dbReference>
<dbReference type="PANTHER" id="PTHR33711">
    <property type="entry name" value="DIOXYGENASE, PUTATIVE (AFU_ORTHOLOGUE AFUA_2G02910)-RELATED"/>
    <property type="match status" value="1"/>
</dbReference>
<feature type="domain" description="Intradiol ring-cleavage dioxygenases" evidence="7">
    <location>
        <begin position="103"/>
        <end position="261"/>
    </location>
</feature>
<evidence type="ECO:0000259" key="7">
    <source>
        <dbReference type="Pfam" id="PF00775"/>
    </source>
</evidence>
<dbReference type="Gene3D" id="2.60.130.10">
    <property type="entry name" value="Aromatic compound dioxygenase"/>
    <property type="match status" value="1"/>
</dbReference>
<evidence type="ECO:0000256" key="2">
    <source>
        <dbReference type="ARBA" id="ARBA00007825"/>
    </source>
</evidence>
<dbReference type="EMBL" id="CP046173">
    <property type="protein sequence ID" value="QIS22300.1"/>
    <property type="molecule type" value="Genomic_DNA"/>
</dbReference>
<dbReference type="GO" id="GO:0008199">
    <property type="term" value="F:ferric iron binding"/>
    <property type="evidence" value="ECO:0007669"/>
    <property type="project" value="InterPro"/>
</dbReference>
<gene>
    <name evidence="9" type="ORF">F6W96_32120</name>
</gene>
<dbReference type="InterPro" id="IPR015889">
    <property type="entry name" value="Intradiol_dOase_core"/>
</dbReference>
<evidence type="ECO:0000256" key="1">
    <source>
        <dbReference type="ARBA" id="ARBA00001965"/>
    </source>
</evidence>
<evidence type="ECO:0000259" key="8">
    <source>
        <dbReference type="Pfam" id="PF04444"/>
    </source>
</evidence>
<sequence length="295" mass="32771">MSIDLTEETITGAVQQTFDNTSDVRAKELFATLVRYLHDFAREVRLTDEEWFTAMDFLVRVGQKSSPTRQEFILLSDVLGLSVLVDLINHHRGPFATESTLLGPFFIENRPKVPNGADISGGVAGIPLFVTGRVVDPEGNPVAGVHVDTWHSDGDGYYDVQMPEKLHDQPAMRALLTTAADGRFRYRSIAPKYYPVPTDGPVGEIMRVSGRSPIRPEHIHFRLQAPGYDPLITMLFRGDDSHLTTDPVFGAKRSLVVDFVRHEPGVAPDGTVVDVPFQTVDWTFTLVPRSDSRNG</sequence>
<keyword evidence="4 9" id="KW-0223">Dioxygenase</keyword>
<dbReference type="SUPFAM" id="SSF49482">
    <property type="entry name" value="Aromatic compound dioxygenase"/>
    <property type="match status" value="1"/>
</dbReference>
<evidence type="ECO:0000313" key="10">
    <source>
        <dbReference type="Proteomes" id="UP000500953"/>
    </source>
</evidence>
<dbReference type="Proteomes" id="UP000500953">
    <property type="component" value="Chromosome"/>
</dbReference>
<proteinExistence type="inferred from homology"/>
<dbReference type="InterPro" id="IPR050770">
    <property type="entry name" value="Intradiol_RC_Dioxygenase"/>
</dbReference>
<keyword evidence="6" id="KW-0408">Iron</keyword>
<keyword evidence="5" id="KW-0560">Oxidoreductase</keyword>
<protein>
    <submittedName>
        <fullName evidence="9">Hydroxyquinol 1,2-dioxygenase</fullName>
    </submittedName>
</protein>
<dbReference type="GO" id="GO:0009712">
    <property type="term" value="P:catechol-containing compound metabolic process"/>
    <property type="evidence" value="ECO:0007669"/>
    <property type="project" value="InterPro"/>
</dbReference>
<name>A0A6G9ZA61_9NOCA</name>
<dbReference type="Pfam" id="PF00775">
    <property type="entry name" value="Dioxygenase_C"/>
    <property type="match status" value="1"/>
</dbReference>
<evidence type="ECO:0000256" key="6">
    <source>
        <dbReference type="ARBA" id="ARBA00023004"/>
    </source>
</evidence>
<comment type="cofactor">
    <cofactor evidence="1">
        <name>Fe(3+)</name>
        <dbReference type="ChEBI" id="CHEBI:29034"/>
    </cofactor>
</comment>